<dbReference type="GO" id="GO:0008168">
    <property type="term" value="F:methyltransferase activity"/>
    <property type="evidence" value="ECO:0007669"/>
    <property type="project" value="UniProtKB-KW"/>
</dbReference>
<protein>
    <submittedName>
        <fullName evidence="1">SAM-dependent methyltransferase [Lactobacillus paracasei ATCC 334]</fullName>
    </submittedName>
</protein>
<reference evidence="1 2" key="1">
    <citation type="submission" date="2018-11" db="EMBL/GenBank/DDBJ databases">
        <authorList>
            <person name="Wuyts S."/>
        </authorList>
    </citation>
    <scope>NUCLEOTIDE SEQUENCE [LARGE SCALE GENOMIC DNA]</scope>
    <source>
        <strain evidence="1">Lactobacillus mudanjiangensis AMBF249</strain>
    </source>
</reference>
<proteinExistence type="predicted"/>
<dbReference type="OrthoDB" id="9795864at2"/>
<dbReference type="InterPro" id="IPR029063">
    <property type="entry name" value="SAM-dependent_MTases_sf"/>
</dbReference>
<dbReference type="Gene3D" id="3.40.50.150">
    <property type="entry name" value="Vaccinia Virus protein VP39"/>
    <property type="match status" value="1"/>
</dbReference>
<sequence>MDKLAAWRAENQLGMQGWTFSHLDGRWESAPLPWDYRKFVEAHLTSSAMWLDMDTGGGELMSHFHHPADKTVVTEGWGPNIKLLQSKLATSKIKLIADPDENLAAVPDETFDVITNSHGATPIAAIVKKLRPGGWFITQQVGATNNFSLSRFLDADYTPAYPDNTLIHVCSQLQDAGMRLDYQAGAFAKLSFLDVGAIVYYATVIPWEFPDFDLDMAIPRLQQLDRLISSQGAVTTFEDRFMIVAQKPA</sequence>
<organism evidence="1 2">
    <name type="scientific">Lactiplantibacillus mudanjiangensis</name>
    <dbReference type="NCBI Taxonomy" id="1296538"/>
    <lineage>
        <taxon>Bacteria</taxon>
        <taxon>Bacillati</taxon>
        <taxon>Bacillota</taxon>
        <taxon>Bacilli</taxon>
        <taxon>Lactobacillales</taxon>
        <taxon>Lactobacillaceae</taxon>
        <taxon>Lactiplantibacillus</taxon>
    </lineage>
</organism>
<dbReference type="Proteomes" id="UP000289996">
    <property type="component" value="Unassembled WGS sequence"/>
</dbReference>
<gene>
    <name evidence="1" type="ORF">MUDAN_MDHGFNIF_02917</name>
</gene>
<dbReference type="GO" id="GO:0032259">
    <property type="term" value="P:methylation"/>
    <property type="evidence" value="ECO:0007669"/>
    <property type="project" value="UniProtKB-KW"/>
</dbReference>
<keyword evidence="2" id="KW-1185">Reference proteome</keyword>
<keyword evidence="1" id="KW-0808">Transferase</keyword>
<keyword evidence="1" id="KW-0489">Methyltransferase</keyword>
<dbReference type="AlphaFoldDB" id="A0A660E585"/>
<dbReference type="InterPro" id="IPR052939">
    <property type="entry name" value="23S_rRNA_MeTrnsfrase_RlmA"/>
</dbReference>
<evidence type="ECO:0000313" key="1">
    <source>
        <dbReference type="EMBL" id="VDG28195.1"/>
    </source>
</evidence>
<dbReference type="PANTHER" id="PTHR43460:SF1">
    <property type="entry name" value="METHYLTRANSFERASE TYPE 11 DOMAIN-CONTAINING PROTEIN"/>
    <property type="match status" value="1"/>
</dbReference>
<dbReference type="PANTHER" id="PTHR43460">
    <property type="entry name" value="METHYLTRANSFERASE"/>
    <property type="match status" value="1"/>
</dbReference>
<dbReference type="EMBL" id="UYIG01000101">
    <property type="protein sequence ID" value="VDG28195.1"/>
    <property type="molecule type" value="Genomic_DNA"/>
</dbReference>
<evidence type="ECO:0000313" key="2">
    <source>
        <dbReference type="Proteomes" id="UP000289996"/>
    </source>
</evidence>
<dbReference type="RefSeq" id="WP_130843726.1">
    <property type="nucleotide sequence ID" value="NZ_BJDY01000002.1"/>
</dbReference>
<accession>A0A660E585</accession>
<dbReference type="SUPFAM" id="SSF53335">
    <property type="entry name" value="S-adenosyl-L-methionine-dependent methyltransferases"/>
    <property type="match status" value="1"/>
</dbReference>
<name>A0A660E585_9LACO</name>